<protein>
    <submittedName>
        <fullName evidence="1">Uncharacterized protein</fullName>
    </submittedName>
</protein>
<organism evidence="1">
    <name type="scientific">marine sediment metagenome</name>
    <dbReference type="NCBI Taxonomy" id="412755"/>
    <lineage>
        <taxon>unclassified sequences</taxon>
        <taxon>metagenomes</taxon>
        <taxon>ecological metagenomes</taxon>
    </lineage>
</organism>
<proteinExistence type="predicted"/>
<sequence>MAEQLLDEMIQKINQIMSSLDGTIAQITQMSSAITHVSQSFSEQTVAMTENIRLIVE</sequence>
<accession>X1B431</accession>
<dbReference type="EMBL" id="BART01025787">
    <property type="protein sequence ID" value="GAG90454.1"/>
    <property type="molecule type" value="Genomic_DNA"/>
</dbReference>
<gene>
    <name evidence="1" type="ORF">S01H4_46188</name>
</gene>
<evidence type="ECO:0000313" key="1">
    <source>
        <dbReference type="EMBL" id="GAG90454.1"/>
    </source>
</evidence>
<dbReference type="AlphaFoldDB" id="X1B431"/>
<name>X1B431_9ZZZZ</name>
<feature type="non-terminal residue" evidence="1">
    <location>
        <position position="57"/>
    </location>
</feature>
<comment type="caution">
    <text evidence="1">The sequence shown here is derived from an EMBL/GenBank/DDBJ whole genome shotgun (WGS) entry which is preliminary data.</text>
</comment>
<reference evidence="1" key="1">
    <citation type="journal article" date="2014" name="Front. Microbiol.">
        <title>High frequency of phylogenetically diverse reductive dehalogenase-homologous genes in deep subseafloor sedimentary metagenomes.</title>
        <authorList>
            <person name="Kawai M."/>
            <person name="Futagami T."/>
            <person name="Toyoda A."/>
            <person name="Takaki Y."/>
            <person name="Nishi S."/>
            <person name="Hori S."/>
            <person name="Arai W."/>
            <person name="Tsubouchi T."/>
            <person name="Morono Y."/>
            <person name="Uchiyama I."/>
            <person name="Ito T."/>
            <person name="Fujiyama A."/>
            <person name="Inagaki F."/>
            <person name="Takami H."/>
        </authorList>
    </citation>
    <scope>NUCLEOTIDE SEQUENCE</scope>
    <source>
        <strain evidence="1">Expedition CK06-06</strain>
    </source>
</reference>